<evidence type="ECO:0000256" key="7">
    <source>
        <dbReference type="ARBA" id="ARBA00023136"/>
    </source>
</evidence>
<keyword evidence="9" id="KW-0676">Redox-active center</keyword>
<comment type="subcellular location">
    <subcellularLocation>
        <location evidence="1">Membrane</location>
        <topology evidence="1">Multi-pass membrane protein</topology>
    </subcellularLocation>
</comment>
<comment type="similarity">
    <text evidence="2">Belongs to the VKOR family.</text>
</comment>
<evidence type="ECO:0000256" key="1">
    <source>
        <dbReference type="ARBA" id="ARBA00004141"/>
    </source>
</evidence>
<keyword evidence="5 10" id="KW-1133">Transmembrane helix</keyword>
<organism evidence="12 13">
    <name type="scientific">Agromyces marinus</name>
    <dbReference type="NCBI Taxonomy" id="1389020"/>
    <lineage>
        <taxon>Bacteria</taxon>
        <taxon>Bacillati</taxon>
        <taxon>Actinomycetota</taxon>
        <taxon>Actinomycetes</taxon>
        <taxon>Micrococcales</taxon>
        <taxon>Microbacteriaceae</taxon>
        <taxon>Agromyces</taxon>
    </lineage>
</organism>
<dbReference type="InterPro" id="IPR038354">
    <property type="entry name" value="VKOR_sf"/>
</dbReference>
<keyword evidence="6" id="KW-0560">Oxidoreductase</keyword>
<dbReference type="Gene3D" id="1.20.1440.130">
    <property type="entry name" value="VKOR domain"/>
    <property type="match status" value="1"/>
</dbReference>
<dbReference type="InterPro" id="IPR012932">
    <property type="entry name" value="VKOR"/>
</dbReference>
<reference evidence="13" key="1">
    <citation type="journal article" date="2019" name="Int. J. Syst. Evol. Microbiol.">
        <title>The Global Catalogue of Microorganisms (GCM) 10K type strain sequencing project: providing services to taxonomists for standard genome sequencing and annotation.</title>
        <authorList>
            <consortium name="The Broad Institute Genomics Platform"/>
            <consortium name="The Broad Institute Genome Sequencing Center for Infectious Disease"/>
            <person name="Wu L."/>
            <person name="Ma J."/>
        </authorList>
    </citation>
    <scope>NUCLEOTIDE SEQUENCE [LARGE SCALE GENOMIC DNA]</scope>
    <source>
        <strain evidence="13">NBRC 109019</strain>
    </source>
</reference>
<feature type="transmembrane region" description="Helical" evidence="10">
    <location>
        <begin position="262"/>
        <end position="282"/>
    </location>
</feature>
<evidence type="ECO:0000256" key="8">
    <source>
        <dbReference type="ARBA" id="ARBA00023157"/>
    </source>
</evidence>
<dbReference type="Proteomes" id="UP001321477">
    <property type="component" value="Chromosome"/>
</dbReference>
<dbReference type="SMART" id="SM00756">
    <property type="entry name" value="VKc"/>
    <property type="match status" value="1"/>
</dbReference>
<feature type="transmembrane region" description="Helical" evidence="10">
    <location>
        <begin position="188"/>
        <end position="209"/>
    </location>
</feature>
<evidence type="ECO:0000256" key="9">
    <source>
        <dbReference type="ARBA" id="ARBA00023284"/>
    </source>
</evidence>
<evidence type="ECO:0000256" key="10">
    <source>
        <dbReference type="SAM" id="Phobius"/>
    </source>
</evidence>
<accession>A0ABM8GX09</accession>
<evidence type="ECO:0000313" key="13">
    <source>
        <dbReference type="Proteomes" id="UP001321477"/>
    </source>
</evidence>
<dbReference type="InterPro" id="IPR041714">
    <property type="entry name" value="VKOR_Actinobacteria"/>
</dbReference>
<feature type="transmembrane region" description="Helical" evidence="10">
    <location>
        <begin position="163"/>
        <end position="181"/>
    </location>
</feature>
<feature type="transmembrane region" description="Helical" evidence="10">
    <location>
        <begin position="221"/>
        <end position="241"/>
    </location>
</feature>
<protein>
    <recommendedName>
        <fullName evidence="11">Vitamin K epoxide reductase domain-containing protein</fullName>
    </recommendedName>
</protein>
<evidence type="ECO:0000256" key="2">
    <source>
        <dbReference type="ARBA" id="ARBA00006214"/>
    </source>
</evidence>
<sequence>MHSYTGIGGRATIPVLLGVALRVSRLTTNPSPLRPAGAGDAKSRGSPAGGMRCILEAFVGVAPGAARATAFDYRTVSAPAGDPPCQNRDMPDSPRAARPVAFAVFLVVAGGLGLLAAFELSVEKVLTLADPAHVPNCNVGVLVGCSTNLASWQGSVFGFPNPFVGLMAWPVVITIGVALLAGARFPRWFWIGLNAGVLGAIVFVGWLIFQSIYVLDVLCPWCMMTWAVTIPTFFAVTFRNLREGVYGANPGARRVGTIGMDWIIVVSAVAYAIVIVLAQAQMNAIPRVLIDLRNLVG</sequence>
<evidence type="ECO:0000256" key="5">
    <source>
        <dbReference type="ARBA" id="ARBA00022989"/>
    </source>
</evidence>
<feature type="domain" description="Vitamin K epoxide reductase" evidence="11">
    <location>
        <begin position="99"/>
        <end position="240"/>
    </location>
</feature>
<dbReference type="CDD" id="cd12922">
    <property type="entry name" value="VKOR_5"/>
    <property type="match status" value="1"/>
</dbReference>
<evidence type="ECO:0000256" key="6">
    <source>
        <dbReference type="ARBA" id="ARBA00023002"/>
    </source>
</evidence>
<name>A0ABM8GX09_9MICO</name>
<evidence type="ECO:0000313" key="12">
    <source>
        <dbReference type="EMBL" id="BDZ53025.1"/>
    </source>
</evidence>
<feature type="transmembrane region" description="Helical" evidence="10">
    <location>
        <begin position="100"/>
        <end position="118"/>
    </location>
</feature>
<dbReference type="Pfam" id="PF07884">
    <property type="entry name" value="VKOR"/>
    <property type="match status" value="1"/>
</dbReference>
<keyword evidence="3 10" id="KW-0812">Transmembrane</keyword>
<evidence type="ECO:0000256" key="3">
    <source>
        <dbReference type="ARBA" id="ARBA00022692"/>
    </source>
</evidence>
<keyword evidence="4" id="KW-0874">Quinone</keyword>
<evidence type="ECO:0000259" key="11">
    <source>
        <dbReference type="SMART" id="SM00756"/>
    </source>
</evidence>
<dbReference type="EMBL" id="AP027734">
    <property type="protein sequence ID" value="BDZ53025.1"/>
    <property type="molecule type" value="Genomic_DNA"/>
</dbReference>
<proteinExistence type="inferred from homology"/>
<gene>
    <name evidence="12" type="ORF">GCM10025870_00980</name>
</gene>
<keyword evidence="8" id="KW-1015">Disulfide bond</keyword>
<keyword evidence="13" id="KW-1185">Reference proteome</keyword>
<keyword evidence="7 10" id="KW-0472">Membrane</keyword>
<evidence type="ECO:0000256" key="4">
    <source>
        <dbReference type="ARBA" id="ARBA00022719"/>
    </source>
</evidence>